<reference evidence="11 12" key="1">
    <citation type="submission" date="2019-04" db="EMBL/GenBank/DDBJ databases">
        <title>Natronospirillum operosus gen. nov., sp. nov., a haloalkaliphilic satellite isolated from decaying biomass of laboratory culture of cyanobacterium Geitlerinema sp. and proposal of Natronospirillaceae fam. nov. and Saccharospirillaceae fam. nov.</title>
        <authorList>
            <person name="Kevbrin V."/>
            <person name="Boltyanskaya Y."/>
            <person name="Koziaeva V."/>
            <person name="Grouzdev D.S."/>
            <person name="Park M."/>
            <person name="Cho J."/>
        </authorList>
    </citation>
    <scope>NUCLEOTIDE SEQUENCE [LARGE SCALE GENOMIC DNA]</scope>
    <source>
        <strain evidence="11 12">G-116</strain>
    </source>
</reference>
<keyword evidence="3 6" id="KW-1133">Transmembrane helix</keyword>
<dbReference type="InterPro" id="IPR002810">
    <property type="entry name" value="NfeD-like_C"/>
</dbReference>
<gene>
    <name evidence="11" type="ORF">E4656_05380</name>
</gene>
<dbReference type="CDD" id="cd07020">
    <property type="entry name" value="Clp_protease_NfeD_1"/>
    <property type="match status" value="1"/>
</dbReference>
<feature type="region of interest" description="Disordered" evidence="5">
    <location>
        <begin position="162"/>
        <end position="184"/>
    </location>
</feature>
<dbReference type="InterPro" id="IPR056738">
    <property type="entry name" value="NfeD1b_N"/>
</dbReference>
<feature type="signal peptide" evidence="7">
    <location>
        <begin position="1"/>
        <end position="31"/>
    </location>
</feature>
<evidence type="ECO:0000313" key="11">
    <source>
        <dbReference type="EMBL" id="TGG96091.1"/>
    </source>
</evidence>
<dbReference type="Pfam" id="PF25145">
    <property type="entry name" value="NfeD1b_N"/>
    <property type="match status" value="1"/>
</dbReference>
<feature type="domain" description="NfeD integral membrane" evidence="9">
    <location>
        <begin position="289"/>
        <end position="406"/>
    </location>
</feature>
<feature type="compositionally biased region" description="Acidic residues" evidence="5">
    <location>
        <begin position="162"/>
        <end position="181"/>
    </location>
</feature>
<comment type="subcellular location">
    <subcellularLocation>
        <location evidence="1">Membrane</location>
        <topology evidence="1">Multi-pass membrane protein</topology>
    </subcellularLocation>
</comment>
<dbReference type="Pfam" id="PF01957">
    <property type="entry name" value="NfeD"/>
    <property type="match status" value="1"/>
</dbReference>
<proteinExistence type="predicted"/>
<dbReference type="Gene3D" id="3.90.226.10">
    <property type="entry name" value="2-enoyl-CoA Hydratase, Chain A, domain 1"/>
    <property type="match status" value="1"/>
</dbReference>
<keyword evidence="12" id="KW-1185">Reference proteome</keyword>
<evidence type="ECO:0000256" key="7">
    <source>
        <dbReference type="SAM" id="SignalP"/>
    </source>
</evidence>
<feature type="transmembrane region" description="Helical" evidence="6">
    <location>
        <begin position="389"/>
        <end position="409"/>
    </location>
</feature>
<evidence type="ECO:0000259" key="10">
    <source>
        <dbReference type="Pfam" id="PF25145"/>
    </source>
</evidence>
<dbReference type="SUPFAM" id="SSF141322">
    <property type="entry name" value="NfeD domain-like"/>
    <property type="match status" value="1"/>
</dbReference>
<evidence type="ECO:0000259" key="8">
    <source>
        <dbReference type="Pfam" id="PF01957"/>
    </source>
</evidence>
<keyword evidence="2 6" id="KW-0812">Transmembrane</keyword>
<dbReference type="GO" id="GO:0016020">
    <property type="term" value="C:membrane"/>
    <property type="evidence" value="ECO:0007669"/>
    <property type="project" value="UniProtKB-SubCell"/>
</dbReference>
<keyword evidence="4 6" id="KW-0472">Membrane</keyword>
<dbReference type="InterPro" id="IPR029045">
    <property type="entry name" value="ClpP/crotonase-like_dom_sf"/>
</dbReference>
<dbReference type="Gene3D" id="2.40.50.140">
    <property type="entry name" value="Nucleic acid-binding proteins"/>
    <property type="match status" value="1"/>
</dbReference>
<evidence type="ECO:0000256" key="1">
    <source>
        <dbReference type="ARBA" id="ARBA00004141"/>
    </source>
</evidence>
<dbReference type="Pfam" id="PF24961">
    <property type="entry name" value="NfeD_membrane"/>
    <property type="match status" value="1"/>
</dbReference>
<dbReference type="Proteomes" id="UP000297475">
    <property type="component" value="Unassembled WGS sequence"/>
</dbReference>
<dbReference type="InterPro" id="IPR012340">
    <property type="entry name" value="NA-bd_OB-fold"/>
</dbReference>
<comment type="caution">
    <text evidence="11">The sequence shown here is derived from an EMBL/GenBank/DDBJ whole genome shotgun (WGS) entry which is preliminary data.</text>
</comment>
<evidence type="ECO:0000256" key="5">
    <source>
        <dbReference type="SAM" id="MobiDB-lite"/>
    </source>
</evidence>
<name>A0A4Z0WL44_9GAMM</name>
<dbReference type="EMBL" id="SRMF01000001">
    <property type="protein sequence ID" value="TGG96091.1"/>
    <property type="molecule type" value="Genomic_DNA"/>
</dbReference>
<dbReference type="OrthoDB" id="9806253at2"/>
<dbReference type="AlphaFoldDB" id="A0A4Z0WL44"/>
<organism evidence="11 12">
    <name type="scientific">Natronospirillum operosum</name>
    <dbReference type="NCBI Taxonomy" id="2759953"/>
    <lineage>
        <taxon>Bacteria</taxon>
        <taxon>Pseudomonadati</taxon>
        <taxon>Pseudomonadota</taxon>
        <taxon>Gammaproteobacteria</taxon>
        <taxon>Oceanospirillales</taxon>
        <taxon>Natronospirillaceae</taxon>
        <taxon>Natronospirillum</taxon>
    </lineage>
</organism>
<feature type="domain" description="NfeD-like C-terminal" evidence="8">
    <location>
        <begin position="421"/>
        <end position="475"/>
    </location>
</feature>
<dbReference type="SUPFAM" id="SSF52096">
    <property type="entry name" value="ClpP/crotonase"/>
    <property type="match status" value="1"/>
</dbReference>
<dbReference type="PANTHER" id="PTHR33507:SF4">
    <property type="entry name" value="NODULATION COMPETITIVENESS PROTEIN NFED"/>
    <property type="match status" value="1"/>
</dbReference>
<evidence type="ECO:0000259" key="9">
    <source>
        <dbReference type="Pfam" id="PF24961"/>
    </source>
</evidence>
<protein>
    <submittedName>
        <fullName evidence="11">Nodulation protein NfeD</fullName>
    </submittedName>
</protein>
<dbReference type="InterPro" id="IPR052165">
    <property type="entry name" value="Membrane_assoc_protease"/>
</dbReference>
<feature type="transmembrane region" description="Helical" evidence="6">
    <location>
        <begin position="280"/>
        <end position="302"/>
    </location>
</feature>
<dbReference type="PANTHER" id="PTHR33507">
    <property type="entry name" value="INNER MEMBRANE PROTEIN YBBJ"/>
    <property type="match status" value="1"/>
</dbReference>
<feature type="domain" description="NfeD1b N-terminal" evidence="10">
    <location>
        <begin position="48"/>
        <end position="148"/>
    </location>
</feature>
<feature type="chain" id="PRO_5021478722" evidence="7">
    <location>
        <begin position="32"/>
        <end position="485"/>
    </location>
</feature>
<evidence type="ECO:0000256" key="6">
    <source>
        <dbReference type="SAM" id="Phobius"/>
    </source>
</evidence>
<dbReference type="InterPro" id="IPR056739">
    <property type="entry name" value="NfeD_membrane"/>
</dbReference>
<feature type="transmembrane region" description="Helical" evidence="6">
    <location>
        <begin position="357"/>
        <end position="377"/>
    </location>
</feature>
<dbReference type="RefSeq" id="WP_135482291.1">
    <property type="nucleotide sequence ID" value="NZ_SRMF01000001.1"/>
</dbReference>
<evidence type="ECO:0000256" key="4">
    <source>
        <dbReference type="ARBA" id="ARBA00023136"/>
    </source>
</evidence>
<evidence type="ECO:0000256" key="2">
    <source>
        <dbReference type="ARBA" id="ARBA00022692"/>
    </source>
</evidence>
<evidence type="ECO:0000313" key="12">
    <source>
        <dbReference type="Proteomes" id="UP000297475"/>
    </source>
</evidence>
<accession>A0A4Z0WL44</accession>
<sequence>MKVERTFRRHALRLGGLLALGLGLLLSSVPADETGQAHVAKLTLDGAIGPATTDYLTRSMERATADGARLIVIRMDTPGGLDAATRDIIQAILQSPVPVATYVHPAGARAASAGTYILYGSHIAAMTPSTNLGAATPVQMGGSLALQTDVPVVDDLLPDDEEAADETAREEEDAAEAEEQTEGLSAAERKVINDSVAYIRGLAERHGRNADWAERAVREAVSLTASEALAQNVVDIVATDIEDLIAQADGRVVQMEHSTQIIEAADLPILDYDPDWRNEFLALITSPQIAYLLLLIGIYGLILEGYNPGSLVPGVIGAISLLLGLYALQMLPINYVGLALMALGALLIVAEAFVPSFGILGIGGVVALVLGSIMLIDTDVPGMEMPYEVIGAVAAVSGIVVLYIVLAVGKVLRMKTVPSDQAMVGLRGVVRSAQGDVVQVLVNGELWRASVPGVVQPGQAVRVTEQKGLKLQVEPLDEPAADQKP</sequence>
<keyword evidence="7" id="KW-0732">Signal</keyword>
<evidence type="ECO:0000256" key="3">
    <source>
        <dbReference type="ARBA" id="ARBA00022989"/>
    </source>
</evidence>